<gene>
    <name evidence="1" type="ORF">UNSW3_1931</name>
</gene>
<proteinExistence type="predicted"/>
<comment type="caution">
    <text evidence="1">The sequence shown here is derived from an EMBL/GenBank/DDBJ whole genome shotgun (WGS) entry which is preliminary data.</text>
</comment>
<dbReference type="AlphaFoldDB" id="U2FZJ4"/>
<dbReference type="PATRIC" id="fig|1242966.3.peg.1809"/>
<reference evidence="1 2" key="1">
    <citation type="journal article" date="2013" name="BMC Genomics">
        <title>Comparative genomics of Campylobacter concisus isolates reveals genetic diversity and provides insights into disease association.</title>
        <authorList>
            <person name="Deshpande N.P."/>
            <person name="Kaakoush N.O."/>
            <person name="Wilkins M.R."/>
            <person name="Mitchell H.M."/>
        </authorList>
    </citation>
    <scope>NUCLEOTIDE SEQUENCE [LARGE SCALE GENOMIC DNA]</scope>
    <source>
        <strain evidence="1 2">UNSW3</strain>
    </source>
</reference>
<sequence length="69" mass="8253">MGFPKKHEQSVIRSVRVPKVIQDFLKEYFKNRDDFTANDFINLLIENSDEYKKFMARKAAENKEPRLFA</sequence>
<evidence type="ECO:0000313" key="2">
    <source>
        <dbReference type="Proteomes" id="UP000016636"/>
    </source>
</evidence>
<dbReference type="Proteomes" id="UP000016636">
    <property type="component" value="Unassembled WGS sequence"/>
</dbReference>
<dbReference type="RefSeq" id="WP_021085048.1">
    <property type="nucleotide sequence ID" value="NZ_ANNE01000026.1"/>
</dbReference>
<name>U2FZJ4_9BACT</name>
<accession>U2FZJ4</accession>
<protein>
    <submittedName>
        <fullName evidence="1">Uncharacterized protein</fullName>
    </submittedName>
</protein>
<organism evidence="1 2">
    <name type="scientific">Campylobacter concisus UNSW3</name>
    <dbReference type="NCBI Taxonomy" id="1242966"/>
    <lineage>
        <taxon>Bacteria</taxon>
        <taxon>Pseudomonadati</taxon>
        <taxon>Campylobacterota</taxon>
        <taxon>Epsilonproteobacteria</taxon>
        <taxon>Campylobacterales</taxon>
        <taxon>Campylobacteraceae</taxon>
        <taxon>Campylobacter</taxon>
    </lineage>
</organism>
<dbReference type="EMBL" id="ANNE01000026">
    <property type="protein sequence ID" value="ERJ21214.1"/>
    <property type="molecule type" value="Genomic_DNA"/>
</dbReference>
<evidence type="ECO:0000313" key="1">
    <source>
        <dbReference type="EMBL" id="ERJ21214.1"/>
    </source>
</evidence>